<sequence length="226" mass="24250">MLDNSSATSSAMNVPSTHTSTSTGCRSSSLTGSVTVLSFPSTYSTVGIPMVIPVVPRASQPPVKASSAPSLFESAMVPSTSSPTLAPSAGKAFVVGSGYAPIPGKLVAKITSGAFVELEDLLTENIHAQEAKAHNYLDGKLLVAPVKKRVVEITDILTWIQAFTIYQWIFCSTYPSHWQDTTQYKLLILQKACQFPGPAWMNYDTAFRMDAAASLLADWSKINLDL</sequence>
<dbReference type="EMBL" id="CALNXI010001424">
    <property type="protein sequence ID" value="CAH3168597.1"/>
    <property type="molecule type" value="Genomic_DNA"/>
</dbReference>
<feature type="compositionally biased region" description="Polar residues" evidence="1">
    <location>
        <begin position="1"/>
        <end position="26"/>
    </location>
</feature>
<accession>A0ABN8QV73</accession>
<comment type="caution">
    <text evidence="2">The sequence shown here is derived from an EMBL/GenBank/DDBJ whole genome shotgun (WGS) entry which is preliminary data.</text>
</comment>
<feature type="region of interest" description="Disordered" evidence="1">
    <location>
        <begin position="1"/>
        <end position="30"/>
    </location>
</feature>
<dbReference type="PANTHER" id="PTHR35558">
    <property type="entry name" value="SGNH_HYDRO DOMAIN-CONTAINING PROTEIN"/>
    <property type="match status" value="1"/>
</dbReference>
<reference evidence="2 3" key="1">
    <citation type="submission" date="2022-05" db="EMBL/GenBank/DDBJ databases">
        <authorList>
            <consortium name="Genoscope - CEA"/>
            <person name="William W."/>
        </authorList>
    </citation>
    <scope>NUCLEOTIDE SEQUENCE [LARGE SCALE GENOMIC DNA]</scope>
</reference>
<evidence type="ECO:0000313" key="2">
    <source>
        <dbReference type="EMBL" id="CAH3168597.1"/>
    </source>
</evidence>
<gene>
    <name evidence="2" type="ORF">PEVE_00006564</name>
</gene>
<name>A0ABN8QV73_9CNID</name>
<evidence type="ECO:0000313" key="3">
    <source>
        <dbReference type="Proteomes" id="UP001159427"/>
    </source>
</evidence>
<dbReference type="Proteomes" id="UP001159427">
    <property type="component" value="Unassembled WGS sequence"/>
</dbReference>
<evidence type="ECO:0000256" key="1">
    <source>
        <dbReference type="SAM" id="MobiDB-lite"/>
    </source>
</evidence>
<proteinExistence type="predicted"/>
<organism evidence="2 3">
    <name type="scientific">Porites evermanni</name>
    <dbReference type="NCBI Taxonomy" id="104178"/>
    <lineage>
        <taxon>Eukaryota</taxon>
        <taxon>Metazoa</taxon>
        <taxon>Cnidaria</taxon>
        <taxon>Anthozoa</taxon>
        <taxon>Hexacorallia</taxon>
        <taxon>Scleractinia</taxon>
        <taxon>Fungiina</taxon>
        <taxon>Poritidae</taxon>
        <taxon>Porites</taxon>
    </lineage>
</organism>
<protein>
    <submittedName>
        <fullName evidence="2">Uncharacterized protein</fullName>
    </submittedName>
</protein>
<dbReference type="PANTHER" id="PTHR35558:SF1">
    <property type="entry name" value="ENDONUCLEASE_EXONUCLEASE_PHOSPHATASE DOMAIN-CONTAINING PROTEIN"/>
    <property type="match status" value="1"/>
</dbReference>
<keyword evidence="3" id="KW-1185">Reference proteome</keyword>